<evidence type="ECO:0000256" key="1">
    <source>
        <dbReference type="SAM" id="MobiDB-lite"/>
    </source>
</evidence>
<protein>
    <submittedName>
        <fullName evidence="3">Uncharacterized protein</fullName>
    </submittedName>
</protein>
<feature type="compositionally biased region" description="Low complexity" evidence="1">
    <location>
        <begin position="146"/>
        <end position="161"/>
    </location>
</feature>
<feature type="compositionally biased region" description="Polar residues" evidence="1">
    <location>
        <begin position="128"/>
        <end position="145"/>
    </location>
</feature>
<comment type="caution">
    <text evidence="3">The sequence shown here is derived from an EMBL/GenBank/DDBJ whole genome shotgun (WGS) entry which is preliminary data.</text>
</comment>
<gene>
    <name evidence="3" type="ORF">B0H17DRAFT_1134067</name>
</gene>
<evidence type="ECO:0000313" key="4">
    <source>
        <dbReference type="Proteomes" id="UP001221757"/>
    </source>
</evidence>
<organism evidence="3 4">
    <name type="scientific">Mycena rosella</name>
    <name type="common">Pink bonnet</name>
    <name type="synonym">Agaricus rosellus</name>
    <dbReference type="NCBI Taxonomy" id="1033263"/>
    <lineage>
        <taxon>Eukaryota</taxon>
        <taxon>Fungi</taxon>
        <taxon>Dikarya</taxon>
        <taxon>Basidiomycota</taxon>
        <taxon>Agaricomycotina</taxon>
        <taxon>Agaricomycetes</taxon>
        <taxon>Agaricomycetidae</taxon>
        <taxon>Agaricales</taxon>
        <taxon>Marasmiineae</taxon>
        <taxon>Mycenaceae</taxon>
        <taxon>Mycena</taxon>
    </lineage>
</organism>
<dbReference type="AlphaFoldDB" id="A0AAD7DH22"/>
<dbReference type="CDD" id="cd12087">
    <property type="entry name" value="TM_EGFR-like"/>
    <property type="match status" value="1"/>
</dbReference>
<feature type="region of interest" description="Disordered" evidence="1">
    <location>
        <begin position="123"/>
        <end position="161"/>
    </location>
</feature>
<keyword evidence="2" id="KW-1133">Transmembrane helix</keyword>
<sequence length="302" mass="31475">MTACASAKITWEAVPGTIASFAGLNLSITNAGVPQPPPPSSAPTGASATSSAKAARRSHLSARATVTQEIADNIDASTGTYTWRRVNVTEGWYSTAAAFSDGVAMQQSDPFFVVNGTDTSCLPGGTAPKSTSRTSESANTTSQTKSAGPTSSPSAAATSLAASTARHPAKFPPGAIAGIVVGAILVLTGILVFLRIRSRRASPPLSVYSPPSEAPYPDNLSSAVLAWNRPIAPGIVRSQEKMFQKVARMQDESIHAVEQDGEGSHTPDVTEQLRAMAQRVALMEERVQTLDRPPDYAVAQSP</sequence>
<proteinExistence type="predicted"/>
<accession>A0AAD7DH22</accession>
<feature type="compositionally biased region" description="Low complexity" evidence="1">
    <location>
        <begin position="42"/>
        <end position="53"/>
    </location>
</feature>
<feature type="region of interest" description="Disordered" evidence="1">
    <location>
        <begin position="32"/>
        <end position="59"/>
    </location>
</feature>
<name>A0AAD7DH22_MYCRO</name>
<keyword evidence="2" id="KW-0472">Membrane</keyword>
<feature type="transmembrane region" description="Helical" evidence="2">
    <location>
        <begin position="174"/>
        <end position="194"/>
    </location>
</feature>
<keyword evidence="2" id="KW-0812">Transmembrane</keyword>
<reference evidence="3" key="1">
    <citation type="submission" date="2023-03" db="EMBL/GenBank/DDBJ databases">
        <title>Massive genome expansion in bonnet fungi (Mycena s.s.) driven by repeated elements and novel gene families across ecological guilds.</title>
        <authorList>
            <consortium name="Lawrence Berkeley National Laboratory"/>
            <person name="Harder C.B."/>
            <person name="Miyauchi S."/>
            <person name="Viragh M."/>
            <person name="Kuo A."/>
            <person name="Thoen E."/>
            <person name="Andreopoulos B."/>
            <person name="Lu D."/>
            <person name="Skrede I."/>
            <person name="Drula E."/>
            <person name="Henrissat B."/>
            <person name="Morin E."/>
            <person name="Kohler A."/>
            <person name="Barry K."/>
            <person name="LaButti K."/>
            <person name="Morin E."/>
            <person name="Salamov A."/>
            <person name="Lipzen A."/>
            <person name="Mereny Z."/>
            <person name="Hegedus B."/>
            <person name="Baldrian P."/>
            <person name="Stursova M."/>
            <person name="Weitz H."/>
            <person name="Taylor A."/>
            <person name="Grigoriev I.V."/>
            <person name="Nagy L.G."/>
            <person name="Martin F."/>
            <person name="Kauserud H."/>
        </authorList>
    </citation>
    <scope>NUCLEOTIDE SEQUENCE</scope>
    <source>
        <strain evidence="3">CBHHK067</strain>
    </source>
</reference>
<dbReference type="Proteomes" id="UP001221757">
    <property type="component" value="Unassembled WGS sequence"/>
</dbReference>
<keyword evidence="4" id="KW-1185">Reference proteome</keyword>
<dbReference type="EMBL" id="JARKIE010000061">
    <property type="protein sequence ID" value="KAJ7691052.1"/>
    <property type="molecule type" value="Genomic_DNA"/>
</dbReference>
<evidence type="ECO:0000313" key="3">
    <source>
        <dbReference type="EMBL" id="KAJ7691052.1"/>
    </source>
</evidence>
<evidence type="ECO:0000256" key="2">
    <source>
        <dbReference type="SAM" id="Phobius"/>
    </source>
</evidence>